<dbReference type="InterPro" id="IPR003660">
    <property type="entry name" value="HAMP_dom"/>
</dbReference>
<dbReference type="InterPro" id="IPR050640">
    <property type="entry name" value="Bact_2-comp_sensor_kinase"/>
</dbReference>
<evidence type="ECO:0000256" key="1">
    <source>
        <dbReference type="ARBA" id="ARBA00004651"/>
    </source>
</evidence>
<dbReference type="PANTHER" id="PTHR34220">
    <property type="entry name" value="SENSOR HISTIDINE KINASE YPDA"/>
    <property type="match status" value="1"/>
</dbReference>
<keyword evidence="5" id="KW-0812">Transmembrane</keyword>
<keyword evidence="4" id="KW-0808">Transferase</keyword>
<evidence type="ECO:0000256" key="7">
    <source>
        <dbReference type="ARBA" id="ARBA00022777"/>
    </source>
</evidence>
<dbReference type="CDD" id="cd06225">
    <property type="entry name" value="HAMP"/>
    <property type="match status" value="1"/>
</dbReference>
<evidence type="ECO:0000256" key="3">
    <source>
        <dbReference type="ARBA" id="ARBA00022553"/>
    </source>
</evidence>
<sequence>MSVRFESTYKDEVAQVGDHFNTMLEKIEVLILNVRAAEHQKRLSEMKALQSQINPHFLYNTLNTILWKTESRKQEDVKEMIVSLSLLFRLGLNNGHELTTVRKEIEHVTQYLILQQQCYEELFEFRIDADEIYLLNHASLKLLQPLVENSILHGFMNGDFAIKPARRSGRFLGLGGLAYLSYQ</sequence>
<accession>A0A6B8RSF7</accession>
<dbReference type="OrthoDB" id="9776552at2"/>
<dbReference type="AlphaFoldDB" id="A0A6B8RSF7"/>
<keyword evidence="3" id="KW-0597">Phosphoprotein</keyword>
<gene>
    <name evidence="13" type="ORF">EHS13_26370</name>
</gene>
<dbReference type="Proteomes" id="UP000426246">
    <property type="component" value="Chromosome"/>
</dbReference>
<dbReference type="GO" id="GO:0000155">
    <property type="term" value="F:phosphorelay sensor kinase activity"/>
    <property type="evidence" value="ECO:0007669"/>
    <property type="project" value="InterPro"/>
</dbReference>
<keyword evidence="8" id="KW-0067">ATP-binding</keyword>
<keyword evidence="11" id="KW-0472">Membrane</keyword>
<dbReference type="KEGG" id="ppsc:EHS13_26370"/>
<dbReference type="PANTHER" id="PTHR34220:SF11">
    <property type="entry name" value="SENSOR PROTEIN KINASE HPTS"/>
    <property type="match status" value="1"/>
</dbReference>
<evidence type="ECO:0000313" key="13">
    <source>
        <dbReference type="EMBL" id="QGQ98158.1"/>
    </source>
</evidence>
<evidence type="ECO:0000256" key="11">
    <source>
        <dbReference type="ARBA" id="ARBA00023136"/>
    </source>
</evidence>
<evidence type="ECO:0000256" key="5">
    <source>
        <dbReference type="ARBA" id="ARBA00022692"/>
    </source>
</evidence>
<organism evidence="13 14">
    <name type="scientific">Paenibacillus psychroresistens</name>
    <dbReference type="NCBI Taxonomy" id="1778678"/>
    <lineage>
        <taxon>Bacteria</taxon>
        <taxon>Bacillati</taxon>
        <taxon>Bacillota</taxon>
        <taxon>Bacilli</taxon>
        <taxon>Bacillales</taxon>
        <taxon>Paenibacillaceae</taxon>
        <taxon>Paenibacillus</taxon>
    </lineage>
</organism>
<proteinExistence type="predicted"/>
<comment type="subcellular location">
    <subcellularLocation>
        <location evidence="1">Cell membrane</location>
        <topology evidence="1">Multi-pass membrane protein</topology>
    </subcellularLocation>
</comment>
<evidence type="ECO:0000256" key="2">
    <source>
        <dbReference type="ARBA" id="ARBA00022475"/>
    </source>
</evidence>
<protein>
    <recommendedName>
        <fullName evidence="12">HAMP domain-containing protein</fullName>
    </recommendedName>
</protein>
<evidence type="ECO:0000256" key="4">
    <source>
        <dbReference type="ARBA" id="ARBA00022679"/>
    </source>
</evidence>
<evidence type="ECO:0000256" key="8">
    <source>
        <dbReference type="ARBA" id="ARBA00022840"/>
    </source>
</evidence>
<keyword evidence="14" id="KW-1185">Reference proteome</keyword>
<dbReference type="RefSeq" id="WP_155703260.1">
    <property type="nucleotide sequence ID" value="NZ_CP034235.1"/>
</dbReference>
<evidence type="ECO:0000313" key="14">
    <source>
        <dbReference type="Proteomes" id="UP000426246"/>
    </source>
</evidence>
<keyword evidence="6" id="KW-0547">Nucleotide-binding</keyword>
<reference evidence="14" key="1">
    <citation type="submission" date="2018-11" db="EMBL/GenBank/DDBJ databases">
        <title>Complete genome sequence of Paenibacillus sp. ML311-T8.</title>
        <authorList>
            <person name="Nam Y.-D."/>
            <person name="Kang J."/>
            <person name="Chung W.-H."/>
            <person name="Park Y.S."/>
        </authorList>
    </citation>
    <scope>NUCLEOTIDE SEQUENCE [LARGE SCALE GENOMIC DNA]</scope>
    <source>
        <strain evidence="14">ML311-T8</strain>
    </source>
</reference>
<feature type="domain" description="HAMP" evidence="12">
    <location>
        <begin position="2"/>
        <end position="32"/>
    </location>
</feature>
<keyword evidence="7" id="KW-0418">Kinase</keyword>
<dbReference type="GO" id="GO:0005524">
    <property type="term" value="F:ATP binding"/>
    <property type="evidence" value="ECO:0007669"/>
    <property type="project" value="UniProtKB-KW"/>
</dbReference>
<keyword evidence="9" id="KW-1133">Transmembrane helix</keyword>
<dbReference type="Pfam" id="PF06580">
    <property type="entry name" value="His_kinase"/>
    <property type="match status" value="1"/>
</dbReference>
<evidence type="ECO:0000259" key="12">
    <source>
        <dbReference type="PROSITE" id="PS50885"/>
    </source>
</evidence>
<name>A0A6B8RSF7_9BACL</name>
<evidence type="ECO:0000256" key="10">
    <source>
        <dbReference type="ARBA" id="ARBA00023012"/>
    </source>
</evidence>
<dbReference type="EMBL" id="CP034235">
    <property type="protein sequence ID" value="QGQ98158.1"/>
    <property type="molecule type" value="Genomic_DNA"/>
</dbReference>
<evidence type="ECO:0000256" key="6">
    <source>
        <dbReference type="ARBA" id="ARBA00022741"/>
    </source>
</evidence>
<keyword evidence="10" id="KW-0902">Two-component regulatory system</keyword>
<dbReference type="PROSITE" id="PS50885">
    <property type="entry name" value="HAMP"/>
    <property type="match status" value="1"/>
</dbReference>
<dbReference type="GO" id="GO:0005886">
    <property type="term" value="C:plasma membrane"/>
    <property type="evidence" value="ECO:0007669"/>
    <property type="project" value="UniProtKB-SubCell"/>
</dbReference>
<keyword evidence="2" id="KW-1003">Cell membrane</keyword>
<dbReference type="InterPro" id="IPR010559">
    <property type="entry name" value="Sig_transdc_His_kin_internal"/>
</dbReference>
<evidence type="ECO:0000256" key="9">
    <source>
        <dbReference type="ARBA" id="ARBA00022989"/>
    </source>
</evidence>